<evidence type="ECO:0000313" key="2">
    <source>
        <dbReference type="Proteomes" id="UP000805193"/>
    </source>
</evidence>
<dbReference type="Proteomes" id="UP000805193">
    <property type="component" value="Unassembled WGS sequence"/>
</dbReference>
<dbReference type="EMBL" id="JABSTQ010011501">
    <property type="protein sequence ID" value="KAG0410664.1"/>
    <property type="molecule type" value="Genomic_DNA"/>
</dbReference>
<gene>
    <name evidence="1" type="ORF">HPB47_012220</name>
</gene>
<name>A0AC60NUA4_IXOPE</name>
<accession>A0AC60NUA4</accession>
<organism evidence="1 2">
    <name type="scientific">Ixodes persulcatus</name>
    <name type="common">Taiga tick</name>
    <dbReference type="NCBI Taxonomy" id="34615"/>
    <lineage>
        <taxon>Eukaryota</taxon>
        <taxon>Metazoa</taxon>
        <taxon>Ecdysozoa</taxon>
        <taxon>Arthropoda</taxon>
        <taxon>Chelicerata</taxon>
        <taxon>Arachnida</taxon>
        <taxon>Acari</taxon>
        <taxon>Parasitiformes</taxon>
        <taxon>Ixodida</taxon>
        <taxon>Ixodoidea</taxon>
        <taxon>Ixodidae</taxon>
        <taxon>Ixodinae</taxon>
        <taxon>Ixodes</taxon>
    </lineage>
</organism>
<sequence length="60" mass="6275">MSCPDSHTAARALSGCTINGTTLLCPGFETVPEPGSACFDLPTAPPGHPLHVVCRWFPPL</sequence>
<comment type="caution">
    <text evidence="1">The sequence shown here is derived from an EMBL/GenBank/DDBJ whole genome shotgun (WGS) entry which is preliminary data.</text>
</comment>
<reference evidence="1 2" key="1">
    <citation type="journal article" date="2020" name="Cell">
        <title>Large-Scale Comparative Analyses of Tick Genomes Elucidate Their Genetic Diversity and Vector Capacities.</title>
        <authorList>
            <consortium name="Tick Genome and Microbiome Consortium (TIGMIC)"/>
            <person name="Jia N."/>
            <person name="Wang J."/>
            <person name="Shi W."/>
            <person name="Du L."/>
            <person name="Sun Y."/>
            <person name="Zhan W."/>
            <person name="Jiang J.F."/>
            <person name="Wang Q."/>
            <person name="Zhang B."/>
            <person name="Ji P."/>
            <person name="Bell-Sakyi L."/>
            <person name="Cui X.M."/>
            <person name="Yuan T.T."/>
            <person name="Jiang B.G."/>
            <person name="Yang W.F."/>
            <person name="Lam T.T."/>
            <person name="Chang Q.C."/>
            <person name="Ding S.J."/>
            <person name="Wang X.J."/>
            <person name="Zhu J.G."/>
            <person name="Ruan X.D."/>
            <person name="Zhao L."/>
            <person name="Wei J.T."/>
            <person name="Ye R.Z."/>
            <person name="Que T.C."/>
            <person name="Du C.H."/>
            <person name="Zhou Y.H."/>
            <person name="Cheng J.X."/>
            <person name="Dai P.F."/>
            <person name="Guo W.B."/>
            <person name="Han X.H."/>
            <person name="Huang E.J."/>
            <person name="Li L.F."/>
            <person name="Wei W."/>
            <person name="Gao Y.C."/>
            <person name="Liu J.Z."/>
            <person name="Shao H.Z."/>
            <person name="Wang X."/>
            <person name="Wang C.C."/>
            <person name="Yang T.C."/>
            <person name="Huo Q.B."/>
            <person name="Li W."/>
            <person name="Chen H.Y."/>
            <person name="Chen S.E."/>
            <person name="Zhou L.G."/>
            <person name="Ni X.B."/>
            <person name="Tian J.H."/>
            <person name="Sheng Y."/>
            <person name="Liu T."/>
            <person name="Pan Y.S."/>
            <person name="Xia L.Y."/>
            <person name="Li J."/>
            <person name="Zhao F."/>
            <person name="Cao W.C."/>
        </authorList>
    </citation>
    <scope>NUCLEOTIDE SEQUENCE [LARGE SCALE GENOMIC DNA]</scope>
    <source>
        <strain evidence="1">Iper-2018</strain>
    </source>
</reference>
<protein>
    <submittedName>
        <fullName evidence="1">Uncharacterized protein</fullName>
    </submittedName>
</protein>
<proteinExistence type="predicted"/>
<keyword evidence="2" id="KW-1185">Reference proteome</keyword>
<evidence type="ECO:0000313" key="1">
    <source>
        <dbReference type="EMBL" id="KAG0410664.1"/>
    </source>
</evidence>